<organism evidence="1 2">
    <name type="scientific">Mytilus galloprovincialis</name>
    <name type="common">Mediterranean mussel</name>
    <dbReference type="NCBI Taxonomy" id="29158"/>
    <lineage>
        <taxon>Eukaryota</taxon>
        <taxon>Metazoa</taxon>
        <taxon>Spiralia</taxon>
        <taxon>Lophotrochozoa</taxon>
        <taxon>Mollusca</taxon>
        <taxon>Bivalvia</taxon>
        <taxon>Autobranchia</taxon>
        <taxon>Pteriomorphia</taxon>
        <taxon>Mytilida</taxon>
        <taxon>Mytiloidea</taxon>
        <taxon>Mytilidae</taxon>
        <taxon>Mytilinae</taxon>
        <taxon>Mytilus</taxon>
    </lineage>
</organism>
<dbReference type="OrthoDB" id="6101761at2759"/>
<accession>A0A8B6GFU7</accession>
<proteinExistence type="predicted"/>
<protein>
    <submittedName>
        <fullName evidence="1">Uncharacterized protein</fullName>
    </submittedName>
</protein>
<evidence type="ECO:0000313" key="1">
    <source>
        <dbReference type="EMBL" id="VDI63353.1"/>
    </source>
</evidence>
<dbReference type="Proteomes" id="UP000596742">
    <property type="component" value="Unassembled WGS sequence"/>
</dbReference>
<name>A0A8B6GFU7_MYTGA</name>
<reference evidence="1" key="1">
    <citation type="submission" date="2018-11" db="EMBL/GenBank/DDBJ databases">
        <authorList>
            <person name="Alioto T."/>
            <person name="Alioto T."/>
        </authorList>
    </citation>
    <scope>NUCLEOTIDE SEQUENCE</scope>
</reference>
<keyword evidence="2" id="KW-1185">Reference proteome</keyword>
<gene>
    <name evidence="1" type="ORF">MGAL_10B002518</name>
</gene>
<sequence>MADTNTNTFLFHAQLCGNRRFDLIIKWPTHLTVDVLYMLIVDKSSGGSVTIFLNPSERKFYSSLEFSPETSKYSICIYGLTVIETEDGRFYQLCSHSKRKLDGSKVADTGISGITLSFEMREARVVELPMQHNIKKPMNVTVLRCPPATYSIAHLLHITY</sequence>
<evidence type="ECO:0000313" key="2">
    <source>
        <dbReference type="Proteomes" id="UP000596742"/>
    </source>
</evidence>
<dbReference type="AlphaFoldDB" id="A0A8B6GFU7"/>
<comment type="caution">
    <text evidence="1">The sequence shown here is derived from an EMBL/GenBank/DDBJ whole genome shotgun (WGS) entry which is preliminary data.</text>
</comment>
<dbReference type="EMBL" id="UYJE01008369">
    <property type="protein sequence ID" value="VDI63353.1"/>
    <property type="molecule type" value="Genomic_DNA"/>
</dbReference>